<gene>
    <name evidence="2" type="ORF">PPTG_21853</name>
</gene>
<accession>W2QUR5</accession>
<protein>
    <submittedName>
        <fullName evidence="2">Uncharacterized protein</fullName>
    </submittedName>
</protein>
<dbReference type="GeneID" id="20190452"/>
<organism evidence="2 3">
    <name type="scientific">Phytophthora nicotianae (strain INRA-310)</name>
    <name type="common">Phytophthora parasitica</name>
    <dbReference type="NCBI Taxonomy" id="761204"/>
    <lineage>
        <taxon>Eukaryota</taxon>
        <taxon>Sar</taxon>
        <taxon>Stramenopiles</taxon>
        <taxon>Oomycota</taxon>
        <taxon>Peronosporomycetes</taxon>
        <taxon>Peronosporales</taxon>
        <taxon>Peronosporaceae</taxon>
        <taxon>Phytophthora</taxon>
    </lineage>
</organism>
<dbReference type="EMBL" id="KI669569">
    <property type="protein sequence ID" value="ETN16015.1"/>
    <property type="molecule type" value="Genomic_DNA"/>
</dbReference>
<dbReference type="Proteomes" id="UP000018817">
    <property type="component" value="Unassembled WGS sequence"/>
</dbReference>
<evidence type="ECO:0000313" key="2">
    <source>
        <dbReference type="EMBL" id="ETN16015.1"/>
    </source>
</evidence>
<feature type="region of interest" description="Disordered" evidence="1">
    <location>
        <begin position="1"/>
        <end position="28"/>
    </location>
</feature>
<proteinExistence type="predicted"/>
<name>W2QUR5_PHYN3</name>
<dbReference type="VEuPathDB" id="FungiDB:PPTG_21853"/>
<evidence type="ECO:0000313" key="3">
    <source>
        <dbReference type="Proteomes" id="UP000018817"/>
    </source>
</evidence>
<dbReference type="AlphaFoldDB" id="W2QUR5"/>
<reference evidence="3" key="1">
    <citation type="submission" date="2011-12" db="EMBL/GenBank/DDBJ databases">
        <authorList>
            <consortium name="The Broad Institute Genome Sequencing Platform"/>
            <person name="Russ C."/>
            <person name="Tyler B."/>
            <person name="Panabieres F."/>
            <person name="Shan W."/>
            <person name="Tripathy S."/>
            <person name="Grunwald N."/>
            <person name="Machado M."/>
            <person name="Young S.K."/>
            <person name="Zeng Q."/>
            <person name="Gargeya S."/>
            <person name="Fitzgerald M."/>
            <person name="Haas B."/>
            <person name="Abouelleil A."/>
            <person name="Alvarado L."/>
            <person name="Arachchi H.M."/>
            <person name="Berlin A."/>
            <person name="Chapman S.B."/>
            <person name="Gearin G."/>
            <person name="Goldberg J."/>
            <person name="Griggs A."/>
            <person name="Gujja S."/>
            <person name="Hansen M."/>
            <person name="Heiman D."/>
            <person name="Howarth C."/>
            <person name="Larimer J."/>
            <person name="Lui A."/>
            <person name="MacDonald P.J.P."/>
            <person name="McCowen C."/>
            <person name="Montmayeur A."/>
            <person name="Murphy C."/>
            <person name="Neiman D."/>
            <person name="Pearson M."/>
            <person name="Priest M."/>
            <person name="Roberts A."/>
            <person name="Saif S."/>
            <person name="Shea T."/>
            <person name="Sisk P."/>
            <person name="Stolte C."/>
            <person name="Sykes S."/>
            <person name="Wortman J."/>
            <person name="Nusbaum C."/>
            <person name="Birren B."/>
        </authorList>
    </citation>
    <scope>NUCLEOTIDE SEQUENCE [LARGE SCALE GENOMIC DNA]</scope>
    <source>
        <strain evidence="3">INRA-310</strain>
    </source>
</reference>
<evidence type="ECO:0000256" key="1">
    <source>
        <dbReference type="SAM" id="MobiDB-lite"/>
    </source>
</evidence>
<reference evidence="2 3" key="2">
    <citation type="submission" date="2013-11" db="EMBL/GenBank/DDBJ databases">
        <title>The Genome Sequence of Phytophthora parasitica INRA-310.</title>
        <authorList>
            <consortium name="The Broad Institute Genomics Platform"/>
            <person name="Russ C."/>
            <person name="Tyler B."/>
            <person name="Panabieres F."/>
            <person name="Shan W."/>
            <person name="Tripathy S."/>
            <person name="Grunwald N."/>
            <person name="Machado M."/>
            <person name="Johnson C.S."/>
            <person name="Arredondo F."/>
            <person name="Hong C."/>
            <person name="Coffey M."/>
            <person name="Young S.K."/>
            <person name="Zeng Q."/>
            <person name="Gargeya S."/>
            <person name="Fitzgerald M."/>
            <person name="Abouelleil A."/>
            <person name="Alvarado L."/>
            <person name="Chapman S.B."/>
            <person name="Gainer-Dewar J."/>
            <person name="Goldberg J."/>
            <person name="Griggs A."/>
            <person name="Gujja S."/>
            <person name="Hansen M."/>
            <person name="Howarth C."/>
            <person name="Imamovic A."/>
            <person name="Ireland A."/>
            <person name="Larimer J."/>
            <person name="McCowan C."/>
            <person name="Murphy C."/>
            <person name="Pearson M."/>
            <person name="Poon T.W."/>
            <person name="Priest M."/>
            <person name="Roberts A."/>
            <person name="Saif S."/>
            <person name="Shea T."/>
            <person name="Sykes S."/>
            <person name="Wortman J."/>
            <person name="Nusbaum C."/>
            <person name="Birren B."/>
        </authorList>
    </citation>
    <scope>NUCLEOTIDE SEQUENCE [LARGE SCALE GENOMIC DNA]</scope>
    <source>
        <strain evidence="2 3">INRA-310</strain>
    </source>
</reference>
<dbReference type="RefSeq" id="XP_008898803.1">
    <property type="nucleotide sequence ID" value="XM_008900555.1"/>
</dbReference>
<sequence>MGSPSDEMPQPLPMDSSLKHQTGMPAGSVAVFVSGG</sequence>